<evidence type="ECO:0000259" key="1">
    <source>
        <dbReference type="PROSITE" id="PS50878"/>
    </source>
</evidence>
<dbReference type="Pfam" id="PF00078">
    <property type="entry name" value="RVT_1"/>
    <property type="match status" value="1"/>
</dbReference>
<dbReference type="AlphaFoldDB" id="A0A6G5AA57"/>
<feature type="domain" description="Reverse transcriptase" evidence="1">
    <location>
        <begin position="34"/>
        <end position="308"/>
    </location>
</feature>
<proteinExistence type="predicted"/>
<sequence>MRRGTAPGRDLITVKLLANLSDDSYRHLLQYINAIWDGQPLPTEWKTAVVTFIPKPGKQISTDNLRPISLTSCAGKLMETMVRDRLATYLESKGHFADSMFGFRPHLSAQDILLQLKRDIIQPIPSTHNDRAILALDLKGAFDNVKHESILKNLSSVHCGKKIFAYIRDFLSERLAFIRIDNEEHGPFKMGTRGSLQGAVLSPLLFNIAMMKLPQALAVVEGIYHAIYADDITIWTNRGSLGEIEDRLQQAASTVKDYVAQCGLQCAPTKPEFLHIRENIKDRTTLNLMVSSSTIREVLELRIFGLLIHNKQKHHARQATEYWRTGRAHDPPSVKQARGATRKGCDSARQCFCN</sequence>
<organism evidence="2">
    <name type="scientific">Rhipicephalus microplus</name>
    <name type="common">Cattle tick</name>
    <name type="synonym">Boophilus microplus</name>
    <dbReference type="NCBI Taxonomy" id="6941"/>
    <lineage>
        <taxon>Eukaryota</taxon>
        <taxon>Metazoa</taxon>
        <taxon>Ecdysozoa</taxon>
        <taxon>Arthropoda</taxon>
        <taxon>Chelicerata</taxon>
        <taxon>Arachnida</taxon>
        <taxon>Acari</taxon>
        <taxon>Parasitiformes</taxon>
        <taxon>Ixodida</taxon>
        <taxon>Ixodoidea</taxon>
        <taxon>Ixodidae</taxon>
        <taxon>Rhipicephalinae</taxon>
        <taxon>Rhipicephalus</taxon>
        <taxon>Boophilus</taxon>
    </lineage>
</organism>
<dbReference type="InterPro" id="IPR043502">
    <property type="entry name" value="DNA/RNA_pol_sf"/>
</dbReference>
<dbReference type="EMBL" id="GIKN01005215">
    <property type="protein sequence ID" value="NIE47488.1"/>
    <property type="molecule type" value="Transcribed_RNA"/>
</dbReference>
<reference evidence="2" key="1">
    <citation type="submission" date="2020-03" db="EMBL/GenBank/DDBJ databases">
        <title>A transcriptome and proteome of the tick Rhipicephalus microplus shaped by the genetic composition of its hosts and developmental stage.</title>
        <authorList>
            <person name="Garcia G.R."/>
            <person name="Ribeiro J.M.C."/>
            <person name="Maruyama S.R."/>
            <person name="Gardinasse L.G."/>
            <person name="Nelson K."/>
            <person name="Ferreira B.R."/>
            <person name="Andrade T.G."/>
            <person name="Santos I.K.F.M."/>
        </authorList>
    </citation>
    <scope>NUCLEOTIDE SEQUENCE</scope>
    <source>
        <strain evidence="2">NSGR</strain>
        <tissue evidence="2">Salivary glands</tissue>
    </source>
</reference>
<name>A0A6G5AA57_RHIMP</name>
<dbReference type="InterPro" id="IPR000477">
    <property type="entry name" value="RT_dom"/>
</dbReference>
<protein>
    <submittedName>
        <fullName evidence="2">Putative tick transposon</fullName>
    </submittedName>
</protein>
<dbReference type="CDD" id="cd01650">
    <property type="entry name" value="RT_nLTR_like"/>
    <property type="match status" value="1"/>
</dbReference>
<accession>A0A6G5AA57</accession>
<dbReference type="VEuPathDB" id="VectorBase:LOC119167799"/>
<dbReference type="SUPFAM" id="SSF56672">
    <property type="entry name" value="DNA/RNA polymerases"/>
    <property type="match status" value="1"/>
</dbReference>
<dbReference type="PROSITE" id="PS50878">
    <property type="entry name" value="RT_POL"/>
    <property type="match status" value="1"/>
</dbReference>
<dbReference type="GO" id="GO:0071897">
    <property type="term" value="P:DNA biosynthetic process"/>
    <property type="evidence" value="ECO:0007669"/>
    <property type="project" value="UniProtKB-ARBA"/>
</dbReference>
<dbReference type="PANTHER" id="PTHR19446">
    <property type="entry name" value="REVERSE TRANSCRIPTASES"/>
    <property type="match status" value="1"/>
</dbReference>
<dbReference type="OrthoDB" id="6497143at2759"/>
<evidence type="ECO:0000313" key="2">
    <source>
        <dbReference type="EMBL" id="NIE47488.1"/>
    </source>
</evidence>